<evidence type="ECO:0000313" key="3">
    <source>
        <dbReference type="Proteomes" id="UP000242525"/>
    </source>
</evidence>
<organism evidence="1 3">
    <name type="scientific">Geotrichum candidum</name>
    <name type="common">Oospora lactis</name>
    <name type="synonym">Dipodascus geotrichum</name>
    <dbReference type="NCBI Taxonomy" id="1173061"/>
    <lineage>
        <taxon>Eukaryota</taxon>
        <taxon>Fungi</taxon>
        <taxon>Dikarya</taxon>
        <taxon>Ascomycota</taxon>
        <taxon>Saccharomycotina</taxon>
        <taxon>Dipodascomycetes</taxon>
        <taxon>Dipodascales</taxon>
        <taxon>Dipodascaceae</taxon>
        <taxon>Geotrichum</taxon>
    </lineage>
</organism>
<dbReference type="Proteomes" id="UP000242525">
    <property type="component" value="Unassembled WGS sequence"/>
</dbReference>
<reference evidence="1 3" key="1">
    <citation type="submission" date="2014-03" db="EMBL/GenBank/DDBJ databases">
        <authorList>
            <person name="Casaregola S."/>
        </authorList>
    </citation>
    <scope>NUCLEOTIDE SEQUENCE [LARGE SCALE GENOMIC DNA]</scope>
    <source>
        <strain evidence="1 3">CLIB 918</strain>
    </source>
</reference>
<sequence>MYSLRAISRLAARKPLSISTTTSMVRCLNTSPFKDYKPTPGFVKFSEALELDIRKRLDSLPAAGKVFQNPDGTARNPEDSELQEVAALSLLANEKRMTATDVIRLNAEQIELFRDNQNDLREYLSNGKRILDKIPVEDPNTGEITWSIIREQEKEGWEGIIYYGFIPGLLIALGFSLFLDKEDISDWALEELRLRAQEKYNDNREEFAKENNISAEEIKKRDELIVERILSGEYDRLAGLKKAGSELPSSLI</sequence>
<proteinExistence type="predicted"/>
<dbReference type="EMBL" id="CCBN010000004">
    <property type="protein sequence ID" value="CDO52915.1"/>
    <property type="molecule type" value="Genomic_DNA"/>
</dbReference>
<dbReference type="AlphaFoldDB" id="A0A0J9X7Y7"/>
<gene>
    <name evidence="1" type="ORF">BN980_GECA04s01517g</name>
    <name evidence="2" type="ORF">DV451_000638</name>
</gene>
<reference evidence="2" key="2">
    <citation type="journal article" date="2020" name="Front. Microbiol.">
        <title>Phenotypic and Genetic Characterization of the Cheese Ripening Yeast Geotrichum candidum.</title>
        <authorList>
            <person name="Perkins V."/>
            <person name="Vignola S."/>
            <person name="Lessard M.H."/>
            <person name="Plante P.L."/>
            <person name="Corbeil J."/>
            <person name="Dugat-Bony E."/>
            <person name="Frenette M."/>
            <person name="Labrie S."/>
        </authorList>
    </citation>
    <scope>NUCLEOTIDE SEQUENCE</scope>
    <source>
        <strain evidence="2">LMA-70</strain>
    </source>
</reference>
<dbReference type="STRING" id="1173061.A0A0J9X7Y7"/>
<evidence type="ECO:0000313" key="1">
    <source>
        <dbReference type="EMBL" id="CDO52915.1"/>
    </source>
</evidence>
<keyword evidence="3" id="KW-1185">Reference proteome</keyword>
<dbReference type="OrthoDB" id="2147978at2759"/>
<evidence type="ECO:0000313" key="2">
    <source>
        <dbReference type="EMBL" id="KAF5104403.1"/>
    </source>
</evidence>
<name>A0A0J9X7Y7_GEOCN</name>
<comment type="caution">
    <text evidence="1">The sequence shown here is derived from an EMBL/GenBank/DDBJ whole genome shotgun (WGS) entry which is preliminary data.</text>
</comment>
<reference evidence="2" key="3">
    <citation type="submission" date="2020-01" db="EMBL/GenBank/DDBJ databases">
        <authorList>
            <person name="Perkins V."/>
            <person name="Lessard M.-H."/>
            <person name="Dugat-Bony E."/>
            <person name="Frenette M."/>
            <person name="Labrie S."/>
        </authorList>
    </citation>
    <scope>NUCLEOTIDE SEQUENCE</scope>
    <source>
        <strain evidence="2">LMA-70</strain>
    </source>
</reference>
<dbReference type="Proteomes" id="UP000750522">
    <property type="component" value="Unassembled WGS sequence"/>
</dbReference>
<accession>A0A0J9X7Y7</accession>
<dbReference type="EMBL" id="QQZK01000008">
    <property type="protein sequence ID" value="KAF5104403.1"/>
    <property type="molecule type" value="Genomic_DNA"/>
</dbReference>
<protein>
    <submittedName>
        <fullName evidence="1">NESM subunit of mitochondrial NADH:ubiquinone oxidoreductase (Complex I), putative</fullName>
    </submittedName>
</protein>